<feature type="transmembrane region" description="Helical" evidence="1">
    <location>
        <begin position="49"/>
        <end position="68"/>
    </location>
</feature>
<dbReference type="OrthoDB" id="8588554at2"/>
<dbReference type="InterPro" id="IPR009476">
    <property type="entry name" value="DUF1097"/>
</dbReference>
<gene>
    <name evidence="2" type="ORF">EJO50_00875</name>
</gene>
<accession>A0A3S8ZNM0</accession>
<keyword evidence="3" id="KW-1185">Reference proteome</keyword>
<organism evidence="2 3">
    <name type="scientific">Iodobacter ciconiae</name>
    <dbReference type="NCBI Taxonomy" id="2496266"/>
    <lineage>
        <taxon>Bacteria</taxon>
        <taxon>Pseudomonadati</taxon>
        <taxon>Pseudomonadota</taxon>
        <taxon>Betaproteobacteria</taxon>
        <taxon>Neisseriales</taxon>
        <taxon>Chitinibacteraceae</taxon>
        <taxon>Iodobacter</taxon>
    </lineage>
</organism>
<keyword evidence="1" id="KW-0812">Transmembrane</keyword>
<dbReference type="Pfam" id="PF06496">
    <property type="entry name" value="DUF1097"/>
    <property type="match status" value="1"/>
</dbReference>
<evidence type="ECO:0000313" key="2">
    <source>
        <dbReference type="EMBL" id="AZN35163.1"/>
    </source>
</evidence>
<evidence type="ECO:0000313" key="3">
    <source>
        <dbReference type="Proteomes" id="UP000282438"/>
    </source>
</evidence>
<feature type="transmembrane region" description="Helical" evidence="1">
    <location>
        <begin position="20"/>
        <end position="42"/>
    </location>
</feature>
<feature type="transmembrane region" description="Helical" evidence="1">
    <location>
        <begin position="100"/>
        <end position="117"/>
    </location>
</feature>
<dbReference type="EMBL" id="CP034433">
    <property type="protein sequence ID" value="AZN35163.1"/>
    <property type="molecule type" value="Genomic_DNA"/>
</dbReference>
<protein>
    <submittedName>
        <fullName evidence="2">DUF1097 domain-containing protein</fullName>
    </submittedName>
</protein>
<sequence length="156" mass="16809">MNPLLMIAITTGILSGLWAWVAVSFALLSWAGFLGCTAYFACPQEGVRGLQLSLLSCCSGVFWATVIIQGSALAPHFEIAGYLLTGVVAFFMCIQARQRWLGFIPGTFIGACTTFAGNGNWQLVGTSLLIGLIFGYAMKHSGLWLAARFSHRPPEK</sequence>
<proteinExistence type="predicted"/>
<feature type="transmembrane region" description="Helical" evidence="1">
    <location>
        <begin position="74"/>
        <end position="93"/>
    </location>
</feature>
<keyword evidence="1" id="KW-1133">Transmembrane helix</keyword>
<name>A0A3S8ZNM0_9NEIS</name>
<dbReference type="KEGG" id="iod:EJO50_00875"/>
<dbReference type="Proteomes" id="UP000282438">
    <property type="component" value="Chromosome"/>
</dbReference>
<feature type="transmembrane region" description="Helical" evidence="1">
    <location>
        <begin position="123"/>
        <end position="147"/>
    </location>
</feature>
<dbReference type="RefSeq" id="WP_125971138.1">
    <property type="nucleotide sequence ID" value="NZ_CP034433.1"/>
</dbReference>
<keyword evidence="1" id="KW-0472">Membrane</keyword>
<reference evidence="2 3" key="1">
    <citation type="submission" date="2018-12" db="EMBL/GenBank/DDBJ databases">
        <title>Complete genome sequence of Iodobacter sp. H11R3.</title>
        <authorList>
            <person name="Bae J.-W."/>
        </authorList>
    </citation>
    <scope>NUCLEOTIDE SEQUENCE [LARGE SCALE GENOMIC DNA]</scope>
    <source>
        <strain evidence="2 3">H11R3</strain>
    </source>
</reference>
<dbReference type="AlphaFoldDB" id="A0A3S8ZNM0"/>
<evidence type="ECO:0000256" key="1">
    <source>
        <dbReference type="SAM" id="Phobius"/>
    </source>
</evidence>